<reference evidence="9 10" key="1">
    <citation type="submission" date="2020-08" db="EMBL/GenBank/DDBJ databases">
        <title>Sequencing the genomes of 1000 actinobacteria strains.</title>
        <authorList>
            <person name="Klenk H.-P."/>
        </authorList>
    </citation>
    <scope>NUCLEOTIDE SEQUENCE [LARGE SCALE GENOMIC DNA]</scope>
    <source>
        <strain evidence="9 10">DSM 19079</strain>
    </source>
</reference>
<dbReference type="HAMAP" id="MF_01659">
    <property type="entry name" value="MenD"/>
    <property type="match status" value="1"/>
</dbReference>
<dbReference type="UniPathway" id="UPA01057">
    <property type="reaction ID" value="UER00164"/>
</dbReference>
<dbReference type="InterPro" id="IPR011766">
    <property type="entry name" value="TPP_enzyme_TPP-bd"/>
</dbReference>
<feature type="domain" description="Thiamine pyrophosphate enzyme TPP-binding" evidence="7">
    <location>
        <begin position="445"/>
        <end position="559"/>
    </location>
</feature>
<sequence length="618" mass="63946">MSSVDSTTLARTVAAALIEGGMREAVICPGSRSAPLVYALAEHERAGRLRLHVRIDERSAGFLAHGLSLSTGRPVGVLTTSGTAVGNLLPAVMEAFHAGTRLVALTADRPAELHGTGANQTTVQEGLFARHTRAAASVDGDPAPGVHADEHLRAVSSAVRGALLRADGFAAADAAVAVAVAEAPAGPVHLNLRFRDPLVPDADQLAEMAAVVPAEDAGPDDPRLPWRAPGMDLSGGPELDVSRRDARCTVVLACHGAGPVAAAFAVSLGLPLLAEPSSDARFSVNAIAAYPLLLGPGGGTSPRAHPLAARIERVVLFGRPTLTRPVTALLRRPDVETALFAPEPAPWFEPGRRAERMIADPAELAAFAGQGRPGWLVAWQRASMRAQAALEDVLARRDRDHGLSPQSVAHVVPAVTRGPLVLGSSSLIRDVDLTWRPPAAPDVQVFANRGLAGIDGTIATAAGVALGTGRRTVALVGDLTALHDSGGLLQGPGEPEPDLDVVVVNDAGGAIFAGLEHGQVARAEGMADTVERFFGTPHTVDFAALAAAHGLAHVPVDTRVGLVHTLSDPVRGRRLVEVRCDRADRPGVTAAIAEAVAATFEAAPECHPDDLALTEEES</sequence>
<keyword evidence="10" id="KW-1185">Reference proteome</keyword>
<comment type="similarity">
    <text evidence="6">Belongs to the TPP enzyme family. MenD subfamily.</text>
</comment>
<evidence type="ECO:0000256" key="2">
    <source>
        <dbReference type="ARBA" id="ARBA00022723"/>
    </source>
</evidence>
<keyword evidence="4 6" id="KW-0786">Thiamine pyrophosphate</keyword>
<keyword evidence="3 6" id="KW-0460">Magnesium</keyword>
<organism evidence="9 10">
    <name type="scientific">Micrococcus flavus</name>
    <dbReference type="NCBI Taxonomy" id="384602"/>
    <lineage>
        <taxon>Bacteria</taxon>
        <taxon>Bacillati</taxon>
        <taxon>Actinomycetota</taxon>
        <taxon>Actinomycetes</taxon>
        <taxon>Micrococcales</taxon>
        <taxon>Micrococcaceae</taxon>
        <taxon>Micrococcus</taxon>
    </lineage>
</organism>
<dbReference type="PANTHER" id="PTHR42916">
    <property type="entry name" value="2-SUCCINYL-5-ENOLPYRUVYL-6-HYDROXY-3-CYCLOHEXENE-1-CARBOXYLATE SYNTHASE"/>
    <property type="match status" value="1"/>
</dbReference>
<dbReference type="PANTHER" id="PTHR42916:SF1">
    <property type="entry name" value="PROTEIN PHYLLO, CHLOROPLASTIC"/>
    <property type="match status" value="1"/>
</dbReference>
<comment type="catalytic activity">
    <reaction evidence="6">
        <text>isochorismate + 2-oxoglutarate + H(+) = 5-enolpyruvoyl-6-hydroxy-2-succinyl-cyclohex-3-ene-1-carboxylate + CO2</text>
        <dbReference type="Rhea" id="RHEA:25593"/>
        <dbReference type="ChEBI" id="CHEBI:15378"/>
        <dbReference type="ChEBI" id="CHEBI:16526"/>
        <dbReference type="ChEBI" id="CHEBI:16810"/>
        <dbReference type="ChEBI" id="CHEBI:29780"/>
        <dbReference type="ChEBI" id="CHEBI:58818"/>
        <dbReference type="EC" id="2.2.1.9"/>
    </reaction>
</comment>
<dbReference type="CDD" id="cd02009">
    <property type="entry name" value="TPP_SHCHC_synthase"/>
    <property type="match status" value="1"/>
</dbReference>
<dbReference type="SUPFAM" id="SSF52518">
    <property type="entry name" value="Thiamin diphosphate-binding fold (THDP-binding)"/>
    <property type="match status" value="2"/>
</dbReference>
<keyword evidence="1 6" id="KW-0808">Transferase</keyword>
<comment type="pathway">
    <text evidence="6">Quinol/quinone metabolism; menaquinone biosynthesis.</text>
</comment>
<comment type="function">
    <text evidence="6">Catalyzes the thiamine diphosphate-dependent decarboxylation of 2-oxoglutarate and the subsequent addition of the resulting succinic semialdehyde-thiamine pyrophosphate anion to isochorismate to yield 2-succinyl-5-enolpyruvyl-6-hydroxy-3-cyclohexene-1-carboxylate (SEPHCHC).</text>
</comment>
<dbReference type="OrthoDB" id="9791859at2"/>
<dbReference type="RefSeq" id="WP_135028878.1">
    <property type="nucleotide sequence ID" value="NZ_BMLA01000006.1"/>
</dbReference>
<evidence type="ECO:0000256" key="6">
    <source>
        <dbReference type="HAMAP-Rule" id="MF_01659"/>
    </source>
</evidence>
<comment type="pathway">
    <text evidence="6">Quinol/quinone metabolism; 1,4-dihydroxy-2-naphthoate biosynthesis; 1,4-dihydroxy-2-naphthoate from chorismate: step 2/7.</text>
</comment>
<dbReference type="GO" id="GO:0030145">
    <property type="term" value="F:manganese ion binding"/>
    <property type="evidence" value="ECO:0007669"/>
    <property type="project" value="UniProtKB-UniRule"/>
</dbReference>
<evidence type="ECO:0000256" key="4">
    <source>
        <dbReference type="ARBA" id="ARBA00023052"/>
    </source>
</evidence>
<comment type="cofactor">
    <cofactor evidence="6">
        <name>Mg(2+)</name>
        <dbReference type="ChEBI" id="CHEBI:18420"/>
    </cofactor>
    <cofactor evidence="6">
        <name>Mn(2+)</name>
        <dbReference type="ChEBI" id="CHEBI:29035"/>
    </cofactor>
</comment>
<dbReference type="CDD" id="cd07037">
    <property type="entry name" value="TPP_PYR_MenD"/>
    <property type="match status" value="1"/>
</dbReference>
<dbReference type="Proteomes" id="UP000560081">
    <property type="component" value="Unassembled WGS sequence"/>
</dbReference>
<dbReference type="GO" id="GO:0070204">
    <property type="term" value="F:2-succinyl-5-enolpyruvyl-6-hydroxy-3-cyclohexene-1-carboxylic-acid synthase activity"/>
    <property type="evidence" value="ECO:0007669"/>
    <property type="project" value="UniProtKB-UniRule"/>
</dbReference>
<evidence type="ECO:0000259" key="8">
    <source>
        <dbReference type="Pfam" id="PF02776"/>
    </source>
</evidence>
<dbReference type="EC" id="2.2.1.9" evidence="6"/>
<dbReference type="Pfam" id="PF02776">
    <property type="entry name" value="TPP_enzyme_N"/>
    <property type="match status" value="1"/>
</dbReference>
<dbReference type="NCBIfam" id="TIGR00173">
    <property type="entry name" value="menD"/>
    <property type="match status" value="1"/>
</dbReference>
<evidence type="ECO:0000313" key="9">
    <source>
        <dbReference type="EMBL" id="MBB4882089.1"/>
    </source>
</evidence>
<comment type="cofactor">
    <cofactor evidence="6">
        <name>thiamine diphosphate</name>
        <dbReference type="ChEBI" id="CHEBI:58937"/>
    </cofactor>
    <text evidence="6">Binds 1 thiamine pyrophosphate per subunit.</text>
</comment>
<keyword evidence="2 6" id="KW-0479">Metal-binding</keyword>
<dbReference type="InterPro" id="IPR012001">
    <property type="entry name" value="Thiamin_PyroP_enz_TPP-bd_dom"/>
</dbReference>
<dbReference type="InterPro" id="IPR029061">
    <property type="entry name" value="THDP-binding"/>
</dbReference>
<dbReference type="PIRSF" id="PIRSF004983">
    <property type="entry name" value="MenD"/>
    <property type="match status" value="1"/>
</dbReference>
<accession>A0A4Y8X3H7</accession>
<protein>
    <recommendedName>
        <fullName evidence="6">2-succinyl-5-enolpyruvyl-6-hydroxy-3-cyclohexene-1-carboxylate synthase</fullName>
        <shortName evidence="6">SEPHCHC synthase</shortName>
        <ecNumber evidence="6">2.2.1.9</ecNumber>
    </recommendedName>
    <alternativeName>
        <fullName evidence="6">Menaquinone biosynthesis protein MenD</fullName>
    </alternativeName>
</protein>
<evidence type="ECO:0000313" key="10">
    <source>
        <dbReference type="Proteomes" id="UP000560081"/>
    </source>
</evidence>
<evidence type="ECO:0000256" key="1">
    <source>
        <dbReference type="ARBA" id="ARBA00022679"/>
    </source>
</evidence>
<dbReference type="Gene3D" id="3.40.50.970">
    <property type="match status" value="2"/>
</dbReference>
<keyword evidence="6" id="KW-0474">Menaquinone biosynthesis</keyword>
<dbReference type="InterPro" id="IPR004433">
    <property type="entry name" value="MenaQ_synth_MenD"/>
</dbReference>
<comment type="subunit">
    <text evidence="6">Homodimer.</text>
</comment>
<dbReference type="UniPathway" id="UPA00079"/>
<dbReference type="Gene3D" id="3.40.50.1220">
    <property type="entry name" value="TPP-binding domain"/>
    <property type="match status" value="1"/>
</dbReference>
<comment type="caution">
    <text evidence="9">The sequence shown here is derived from an EMBL/GenBank/DDBJ whole genome shotgun (WGS) entry which is preliminary data.</text>
</comment>
<proteinExistence type="inferred from homology"/>
<dbReference type="GO" id="GO:0030976">
    <property type="term" value="F:thiamine pyrophosphate binding"/>
    <property type="evidence" value="ECO:0007669"/>
    <property type="project" value="UniProtKB-UniRule"/>
</dbReference>
<dbReference type="GO" id="GO:0000287">
    <property type="term" value="F:magnesium ion binding"/>
    <property type="evidence" value="ECO:0007669"/>
    <property type="project" value="UniProtKB-UniRule"/>
</dbReference>
<dbReference type="GO" id="GO:0009234">
    <property type="term" value="P:menaquinone biosynthetic process"/>
    <property type="evidence" value="ECO:0007669"/>
    <property type="project" value="UniProtKB-UniRule"/>
</dbReference>
<evidence type="ECO:0000256" key="5">
    <source>
        <dbReference type="ARBA" id="ARBA00023211"/>
    </source>
</evidence>
<gene>
    <name evidence="6" type="primary">menD</name>
    <name evidence="9" type="ORF">BJ976_000440</name>
</gene>
<dbReference type="Pfam" id="PF02775">
    <property type="entry name" value="TPP_enzyme_C"/>
    <property type="match status" value="1"/>
</dbReference>
<keyword evidence="5 6" id="KW-0464">Manganese</keyword>
<evidence type="ECO:0000259" key="7">
    <source>
        <dbReference type="Pfam" id="PF02775"/>
    </source>
</evidence>
<dbReference type="EMBL" id="JACHMC010000001">
    <property type="protein sequence ID" value="MBB4882089.1"/>
    <property type="molecule type" value="Genomic_DNA"/>
</dbReference>
<feature type="domain" description="Thiamine pyrophosphate enzyme N-terminal TPP-binding" evidence="8">
    <location>
        <begin position="8"/>
        <end position="122"/>
    </location>
</feature>
<name>A0A4Y8X3H7_9MICC</name>
<evidence type="ECO:0000256" key="3">
    <source>
        <dbReference type="ARBA" id="ARBA00022842"/>
    </source>
</evidence>
<dbReference type="AlphaFoldDB" id="A0A4Y8X3H7"/>